<evidence type="ECO:0000313" key="4">
    <source>
        <dbReference type="EMBL" id="RCH54340.1"/>
    </source>
</evidence>
<dbReference type="GO" id="GO:0052689">
    <property type="term" value="F:carboxylic ester hydrolase activity"/>
    <property type="evidence" value="ECO:0007669"/>
    <property type="project" value="TreeGrafter"/>
</dbReference>
<evidence type="ECO:0008006" key="6">
    <source>
        <dbReference type="Google" id="ProtNLM"/>
    </source>
</evidence>
<dbReference type="Pfam" id="PF12146">
    <property type="entry name" value="Hydrolase_4"/>
    <property type="match status" value="1"/>
</dbReference>
<dbReference type="AlphaFoldDB" id="A0A367GLY2"/>
<evidence type="ECO:0000313" key="5">
    <source>
        <dbReference type="Proteomes" id="UP000253209"/>
    </source>
</evidence>
<keyword evidence="1" id="KW-0732">Signal</keyword>
<feature type="domain" description="Serine aminopeptidase S33" evidence="2">
    <location>
        <begin position="194"/>
        <end position="296"/>
    </location>
</feature>
<dbReference type="Pfam" id="PF13026">
    <property type="entry name" value="DUF3887"/>
    <property type="match status" value="1"/>
</dbReference>
<dbReference type="Proteomes" id="UP000253209">
    <property type="component" value="Unassembled WGS sequence"/>
</dbReference>
<sequence length="435" mass="47651">MSQNKGFSLFIFLLFFVVTAFAQTEPKPVKDALTQFIKLYNAGEFETLFDKCSAETKTALPLDQFKSSFTQVKKQLGNMLNAELIKYEAPVAEYKATFEKSVVGFNLAINAQNQYQALFFKPFEAANAGMTTAIDGSLTETAYNLKTLSGNLSGSLVTPKNAGGKVPVVLIIPGSGPIDRNGNSDKLGKDTLKANTYALLANELGKKGIATLRYDKRGIGQSASSTKEAETRLDDMVEDALGIINDLNERNEFSKVIVLGHSEGSLVGIIAARDAAVNALISVAGAGESADKIMTEQMKKQPSYVFEGFNRVLDSMKRGKMTPNVDPSLYRFVRPSIQLYLMSWFRFDPAKEIKKLKIPMLLIQGTTDLQTSVTQAEKLKKAKSDAQLLIIPNMNHVLKEAPADTKHNLATYSNPNLPLKPELVNGIADFVNKLK</sequence>
<accession>A0A367GLY2</accession>
<organism evidence="4 5">
    <name type="scientific">Mucilaginibacter hurinus</name>
    <dbReference type="NCBI Taxonomy" id="2201324"/>
    <lineage>
        <taxon>Bacteria</taxon>
        <taxon>Pseudomonadati</taxon>
        <taxon>Bacteroidota</taxon>
        <taxon>Sphingobacteriia</taxon>
        <taxon>Sphingobacteriales</taxon>
        <taxon>Sphingobacteriaceae</taxon>
        <taxon>Mucilaginibacter</taxon>
    </lineage>
</organism>
<dbReference type="OrthoDB" id="9809549at2"/>
<dbReference type="Gene3D" id="3.10.450.590">
    <property type="match status" value="1"/>
</dbReference>
<dbReference type="PANTHER" id="PTHR43265:SF1">
    <property type="entry name" value="ESTERASE ESTD"/>
    <property type="match status" value="1"/>
</dbReference>
<dbReference type="InterPro" id="IPR022742">
    <property type="entry name" value="Hydrolase_4"/>
</dbReference>
<keyword evidence="5" id="KW-1185">Reference proteome</keyword>
<reference evidence="4 5" key="1">
    <citation type="submission" date="2018-05" db="EMBL/GenBank/DDBJ databases">
        <title>Mucilaginibacter hurinus sp. nov., isolated from briquette warehouse soil.</title>
        <authorList>
            <person name="Choi L."/>
        </authorList>
    </citation>
    <scope>NUCLEOTIDE SEQUENCE [LARGE SCALE GENOMIC DNA]</scope>
    <source>
        <strain evidence="4 5">ZR32</strain>
    </source>
</reference>
<dbReference type="Gene3D" id="3.40.50.1820">
    <property type="entry name" value="alpha/beta hydrolase"/>
    <property type="match status" value="1"/>
</dbReference>
<comment type="caution">
    <text evidence="4">The sequence shown here is derived from an EMBL/GenBank/DDBJ whole genome shotgun (WGS) entry which is preliminary data.</text>
</comment>
<dbReference type="EMBL" id="QGDC01000007">
    <property type="protein sequence ID" value="RCH54340.1"/>
    <property type="molecule type" value="Genomic_DNA"/>
</dbReference>
<evidence type="ECO:0000256" key="1">
    <source>
        <dbReference type="SAM" id="SignalP"/>
    </source>
</evidence>
<proteinExistence type="predicted"/>
<gene>
    <name evidence="4" type="ORF">DJ568_13705</name>
</gene>
<feature type="signal peptide" evidence="1">
    <location>
        <begin position="1"/>
        <end position="22"/>
    </location>
</feature>
<evidence type="ECO:0000259" key="2">
    <source>
        <dbReference type="Pfam" id="PF12146"/>
    </source>
</evidence>
<dbReference type="InterPro" id="IPR053145">
    <property type="entry name" value="AB_hydrolase_Est10"/>
</dbReference>
<dbReference type="RefSeq" id="WP_114005851.1">
    <property type="nucleotide sequence ID" value="NZ_QGDC01000007.1"/>
</dbReference>
<dbReference type="InterPro" id="IPR024981">
    <property type="entry name" value="DUF3887"/>
</dbReference>
<name>A0A367GLY2_9SPHI</name>
<dbReference type="InterPro" id="IPR029058">
    <property type="entry name" value="AB_hydrolase_fold"/>
</dbReference>
<dbReference type="SUPFAM" id="SSF53474">
    <property type="entry name" value="alpha/beta-Hydrolases"/>
    <property type="match status" value="1"/>
</dbReference>
<protein>
    <recommendedName>
        <fullName evidence="6">Alpha/beta hydrolase</fullName>
    </recommendedName>
</protein>
<dbReference type="PANTHER" id="PTHR43265">
    <property type="entry name" value="ESTERASE ESTD"/>
    <property type="match status" value="1"/>
</dbReference>
<evidence type="ECO:0000259" key="3">
    <source>
        <dbReference type="Pfam" id="PF13026"/>
    </source>
</evidence>
<feature type="chain" id="PRO_5016628409" description="Alpha/beta hydrolase" evidence="1">
    <location>
        <begin position="23"/>
        <end position="435"/>
    </location>
</feature>
<feature type="domain" description="DUF3887" evidence="3">
    <location>
        <begin position="35"/>
        <end position="114"/>
    </location>
</feature>